<feature type="region of interest" description="Disordered" evidence="1">
    <location>
        <begin position="161"/>
        <end position="183"/>
    </location>
</feature>
<accession>A0A167FE09</accession>
<feature type="region of interest" description="Disordered" evidence="1">
    <location>
        <begin position="1"/>
        <end position="89"/>
    </location>
</feature>
<dbReference type="EMBL" id="KV417444">
    <property type="protein sequence ID" value="KZO89401.1"/>
    <property type="molecule type" value="Genomic_DNA"/>
</dbReference>
<name>A0A167FE09_CALVF</name>
<keyword evidence="3" id="KW-1185">Reference proteome</keyword>
<proteinExistence type="predicted"/>
<feature type="compositionally biased region" description="Basic residues" evidence="1">
    <location>
        <begin position="377"/>
        <end position="387"/>
    </location>
</feature>
<evidence type="ECO:0000313" key="3">
    <source>
        <dbReference type="Proteomes" id="UP000076738"/>
    </source>
</evidence>
<evidence type="ECO:0000313" key="2">
    <source>
        <dbReference type="EMBL" id="KZO89401.1"/>
    </source>
</evidence>
<dbReference type="Proteomes" id="UP000076738">
    <property type="component" value="Unassembled WGS sequence"/>
</dbReference>
<gene>
    <name evidence="2" type="ORF">CALVIDRAFT_532116</name>
</gene>
<dbReference type="AlphaFoldDB" id="A0A167FE09"/>
<evidence type="ECO:0000256" key="1">
    <source>
        <dbReference type="SAM" id="MobiDB-lite"/>
    </source>
</evidence>
<organism evidence="2 3">
    <name type="scientific">Calocera viscosa (strain TUFC12733)</name>
    <dbReference type="NCBI Taxonomy" id="1330018"/>
    <lineage>
        <taxon>Eukaryota</taxon>
        <taxon>Fungi</taxon>
        <taxon>Dikarya</taxon>
        <taxon>Basidiomycota</taxon>
        <taxon>Agaricomycotina</taxon>
        <taxon>Dacrymycetes</taxon>
        <taxon>Dacrymycetales</taxon>
        <taxon>Dacrymycetaceae</taxon>
        <taxon>Calocera</taxon>
    </lineage>
</organism>
<feature type="compositionally biased region" description="Polar residues" evidence="1">
    <location>
        <begin position="55"/>
        <end position="84"/>
    </location>
</feature>
<sequence length="447" mass="49058">PMGDKKLAIGRMASSKRKAVFAEERESRTMCKAPATALPPKTQPQPRPTKRLKTTKASLTSEMPTTRPTTRAFASSHEQATTIQPGRDEHENVSLEDGYIQYHHRSGWSSPDQVDAGWATSANMPIHGNQGEELANTTLDLPEADLAAMYKEAYAAGLVPRGQRRPSGLSHDDPMEDNATEAATEPLPMEPRCTVTTVAPVPARSEMHGLEEEEEYDVTGALSAYDEQEDAEEIDHVLPYKVVSGSVARQFSLPMSEGLKGLKNEAGRILRSHPDHLSLAYLLSTAKTKETPVLLDSPHAFLEMIRGWKAATAKIQDKFDIAWTRREKLHMKTKAAAAKKGHELPPPLSKGGPEAVFVTLSRCADNGSSSQGSSPPKKNKKHRKKKAASPEPVLDKTMKHSDAETLTHLKAAWQCHQHNQPDFVLSGGMHIEPSDEDWSLWALALVS</sequence>
<reference evidence="2 3" key="1">
    <citation type="journal article" date="2016" name="Mol. Biol. Evol.">
        <title>Comparative Genomics of Early-Diverging Mushroom-Forming Fungi Provides Insights into the Origins of Lignocellulose Decay Capabilities.</title>
        <authorList>
            <person name="Nagy L.G."/>
            <person name="Riley R."/>
            <person name="Tritt A."/>
            <person name="Adam C."/>
            <person name="Daum C."/>
            <person name="Floudas D."/>
            <person name="Sun H."/>
            <person name="Yadav J.S."/>
            <person name="Pangilinan J."/>
            <person name="Larsson K.H."/>
            <person name="Matsuura K."/>
            <person name="Barry K."/>
            <person name="Labutti K."/>
            <person name="Kuo R."/>
            <person name="Ohm R.A."/>
            <person name="Bhattacharya S.S."/>
            <person name="Shirouzu T."/>
            <person name="Yoshinaga Y."/>
            <person name="Martin F.M."/>
            <person name="Grigoriev I.V."/>
            <person name="Hibbett D.S."/>
        </authorList>
    </citation>
    <scope>NUCLEOTIDE SEQUENCE [LARGE SCALE GENOMIC DNA]</scope>
    <source>
        <strain evidence="2 3">TUFC12733</strain>
    </source>
</reference>
<feature type="non-terminal residue" evidence="2">
    <location>
        <position position="1"/>
    </location>
</feature>
<feature type="region of interest" description="Disordered" evidence="1">
    <location>
        <begin position="364"/>
        <end position="398"/>
    </location>
</feature>
<feature type="compositionally biased region" description="Low complexity" evidence="1">
    <location>
        <begin position="366"/>
        <end position="376"/>
    </location>
</feature>
<feature type="compositionally biased region" description="Basic and acidic residues" evidence="1">
    <location>
        <begin position="20"/>
        <end position="29"/>
    </location>
</feature>
<protein>
    <submittedName>
        <fullName evidence="2">Uncharacterized protein</fullName>
    </submittedName>
</protein>